<organism evidence="2 3">
    <name type="scientific">Phytophthora nicotianae (strain INRA-310)</name>
    <name type="common">Phytophthora parasitica</name>
    <dbReference type="NCBI Taxonomy" id="761204"/>
    <lineage>
        <taxon>Eukaryota</taxon>
        <taxon>Sar</taxon>
        <taxon>Stramenopiles</taxon>
        <taxon>Oomycota</taxon>
        <taxon>Peronosporomycetes</taxon>
        <taxon>Peronosporales</taxon>
        <taxon>Peronosporaceae</taxon>
        <taxon>Phytophthora</taxon>
    </lineage>
</organism>
<dbReference type="AlphaFoldDB" id="W2P9Y9"/>
<evidence type="ECO:0000313" key="2">
    <source>
        <dbReference type="EMBL" id="ETM97480.1"/>
    </source>
</evidence>
<dbReference type="EMBL" id="KI669967">
    <property type="protein sequence ID" value="ETM97480.1"/>
    <property type="molecule type" value="Genomic_DNA"/>
</dbReference>
<dbReference type="Proteomes" id="UP000018817">
    <property type="component" value="Unassembled WGS sequence"/>
</dbReference>
<dbReference type="RefSeq" id="XP_008917223.1">
    <property type="nucleotide sequence ID" value="XM_008918975.1"/>
</dbReference>
<sequence>MAMPPVSAASAAAARPASASPSPRSPTVPPVVLPSDSLGAPPTGMASTASSEPHTSDEELLASFLDWGPECDFGSRAHRRSCTRSSMTPAPTEAPAVPDAMGDTPAVAVTLPSP</sequence>
<feature type="compositionally biased region" description="Low complexity" evidence="1">
    <location>
        <begin position="1"/>
        <end position="22"/>
    </location>
</feature>
<evidence type="ECO:0000256" key="1">
    <source>
        <dbReference type="SAM" id="MobiDB-lite"/>
    </source>
</evidence>
<dbReference type="VEuPathDB" id="FungiDB:PPTG_24938"/>
<dbReference type="GeneID" id="20193537"/>
<feature type="region of interest" description="Disordered" evidence="1">
    <location>
        <begin position="1"/>
        <end position="58"/>
    </location>
</feature>
<reference evidence="3" key="1">
    <citation type="submission" date="2011-12" db="EMBL/GenBank/DDBJ databases">
        <authorList>
            <consortium name="The Broad Institute Genome Sequencing Platform"/>
            <person name="Russ C."/>
            <person name="Tyler B."/>
            <person name="Panabieres F."/>
            <person name="Shan W."/>
            <person name="Tripathy S."/>
            <person name="Grunwald N."/>
            <person name="Machado M."/>
            <person name="Young S.K."/>
            <person name="Zeng Q."/>
            <person name="Gargeya S."/>
            <person name="Fitzgerald M."/>
            <person name="Haas B."/>
            <person name="Abouelleil A."/>
            <person name="Alvarado L."/>
            <person name="Arachchi H.M."/>
            <person name="Berlin A."/>
            <person name="Chapman S.B."/>
            <person name="Gearin G."/>
            <person name="Goldberg J."/>
            <person name="Griggs A."/>
            <person name="Gujja S."/>
            <person name="Hansen M."/>
            <person name="Heiman D."/>
            <person name="Howarth C."/>
            <person name="Larimer J."/>
            <person name="Lui A."/>
            <person name="MacDonald P.J.P."/>
            <person name="McCowen C."/>
            <person name="Montmayeur A."/>
            <person name="Murphy C."/>
            <person name="Neiman D."/>
            <person name="Pearson M."/>
            <person name="Priest M."/>
            <person name="Roberts A."/>
            <person name="Saif S."/>
            <person name="Shea T."/>
            <person name="Sisk P."/>
            <person name="Stolte C."/>
            <person name="Sykes S."/>
            <person name="Wortman J."/>
            <person name="Nusbaum C."/>
            <person name="Birren B."/>
        </authorList>
    </citation>
    <scope>NUCLEOTIDE SEQUENCE [LARGE SCALE GENOMIC DNA]</scope>
    <source>
        <strain evidence="3">INRA-310</strain>
    </source>
</reference>
<protein>
    <submittedName>
        <fullName evidence="2">Uncharacterized protein</fullName>
    </submittedName>
</protein>
<gene>
    <name evidence="2" type="ORF">PPTG_24938</name>
</gene>
<feature type="region of interest" description="Disordered" evidence="1">
    <location>
        <begin position="79"/>
        <end position="104"/>
    </location>
</feature>
<feature type="compositionally biased region" description="Pro residues" evidence="1">
    <location>
        <begin position="23"/>
        <end position="32"/>
    </location>
</feature>
<proteinExistence type="predicted"/>
<accession>W2P9Y9</accession>
<reference evidence="2 3" key="2">
    <citation type="submission" date="2013-11" db="EMBL/GenBank/DDBJ databases">
        <title>The Genome Sequence of Phytophthora parasitica INRA-310.</title>
        <authorList>
            <consortium name="The Broad Institute Genomics Platform"/>
            <person name="Russ C."/>
            <person name="Tyler B."/>
            <person name="Panabieres F."/>
            <person name="Shan W."/>
            <person name="Tripathy S."/>
            <person name="Grunwald N."/>
            <person name="Machado M."/>
            <person name="Johnson C.S."/>
            <person name="Arredondo F."/>
            <person name="Hong C."/>
            <person name="Coffey M."/>
            <person name="Young S.K."/>
            <person name="Zeng Q."/>
            <person name="Gargeya S."/>
            <person name="Fitzgerald M."/>
            <person name="Abouelleil A."/>
            <person name="Alvarado L."/>
            <person name="Chapman S.B."/>
            <person name="Gainer-Dewar J."/>
            <person name="Goldberg J."/>
            <person name="Griggs A."/>
            <person name="Gujja S."/>
            <person name="Hansen M."/>
            <person name="Howarth C."/>
            <person name="Imamovic A."/>
            <person name="Ireland A."/>
            <person name="Larimer J."/>
            <person name="McCowan C."/>
            <person name="Murphy C."/>
            <person name="Pearson M."/>
            <person name="Poon T.W."/>
            <person name="Priest M."/>
            <person name="Roberts A."/>
            <person name="Saif S."/>
            <person name="Shea T."/>
            <person name="Sykes S."/>
            <person name="Wortman J."/>
            <person name="Nusbaum C."/>
            <person name="Birren B."/>
        </authorList>
    </citation>
    <scope>NUCLEOTIDE SEQUENCE [LARGE SCALE GENOMIC DNA]</scope>
    <source>
        <strain evidence="2 3">INRA-310</strain>
    </source>
</reference>
<feature type="non-terminal residue" evidence="2">
    <location>
        <position position="114"/>
    </location>
</feature>
<evidence type="ECO:0000313" key="3">
    <source>
        <dbReference type="Proteomes" id="UP000018817"/>
    </source>
</evidence>
<name>W2P9Y9_PHYN3</name>